<dbReference type="OrthoDB" id="1074at2759"/>
<dbReference type="InterPro" id="IPR006297">
    <property type="entry name" value="EF-4"/>
</dbReference>
<dbReference type="CDD" id="cd01890">
    <property type="entry name" value="LepA"/>
    <property type="match status" value="1"/>
</dbReference>
<dbReference type="Pfam" id="PF00009">
    <property type="entry name" value="GTP_EFTU"/>
    <property type="match status" value="1"/>
</dbReference>
<evidence type="ECO:0000256" key="4">
    <source>
        <dbReference type="ARBA" id="ARBA00022801"/>
    </source>
</evidence>
<evidence type="ECO:0000259" key="10">
    <source>
        <dbReference type="PROSITE" id="PS51722"/>
    </source>
</evidence>
<dbReference type="GO" id="GO:0043022">
    <property type="term" value="F:ribosome binding"/>
    <property type="evidence" value="ECO:0007669"/>
    <property type="project" value="UniProtKB-UniRule"/>
</dbReference>
<protein>
    <recommendedName>
        <fullName evidence="8">Translation factor GUF1 homolog, mitochondrial</fullName>
        <ecNumber evidence="8">3.6.5.n1</ecNumber>
    </recommendedName>
    <alternativeName>
        <fullName evidence="8">Elongation factor 4 homolog</fullName>
        <shortName evidence="8">EF-4</shortName>
    </alternativeName>
    <alternativeName>
        <fullName evidence="8">GTPase GUF1 homolog</fullName>
    </alternativeName>
    <alternativeName>
        <fullName evidence="8">Ribosomal back-translocase</fullName>
    </alternativeName>
</protein>
<feature type="chain" id="PRO_5001596221" description="Translation factor GUF1 homolog, mitochondrial" evidence="9">
    <location>
        <begin position="21"/>
        <end position="721"/>
    </location>
</feature>
<organism evidence="11 12">
    <name type="scientific">Babesia bigemina</name>
    <dbReference type="NCBI Taxonomy" id="5866"/>
    <lineage>
        <taxon>Eukaryota</taxon>
        <taxon>Sar</taxon>
        <taxon>Alveolata</taxon>
        <taxon>Apicomplexa</taxon>
        <taxon>Aconoidasida</taxon>
        <taxon>Piroplasmida</taxon>
        <taxon>Babesiidae</taxon>
        <taxon>Babesia</taxon>
    </lineage>
</organism>
<name>A0A061DCQ1_BABBI</name>
<evidence type="ECO:0000256" key="8">
    <source>
        <dbReference type="HAMAP-Rule" id="MF_03137"/>
    </source>
</evidence>
<keyword evidence="6 8" id="KW-0496">Mitochondrion</keyword>
<dbReference type="InterPro" id="IPR053905">
    <property type="entry name" value="EF-G-like_DII"/>
</dbReference>
<evidence type="ECO:0000313" key="11">
    <source>
        <dbReference type="EMBL" id="CDR97932.1"/>
    </source>
</evidence>
<keyword evidence="12" id="KW-1185">Reference proteome</keyword>
<feature type="domain" description="Tr-type G" evidence="10">
    <location>
        <begin position="109"/>
        <end position="292"/>
    </location>
</feature>
<feature type="binding site" evidence="8">
    <location>
        <begin position="185"/>
        <end position="189"/>
    </location>
    <ligand>
        <name>GTP</name>
        <dbReference type="ChEBI" id="CHEBI:37565"/>
    </ligand>
</feature>
<dbReference type="PROSITE" id="PS00301">
    <property type="entry name" value="G_TR_1"/>
    <property type="match status" value="1"/>
</dbReference>
<sequence length="721" mass="78944">MTVGAVVGLGMLVCLGWAAAASFHRNLTIAAFAQNTGTNGISYRNDIGPAFTLSGFAPFAPPRRAVSGLYGRRAVLYAATAEGGTDDPDATHEADQLEDQAPEEEYCGSRMRNFCIIAHVDHGKSTLADRFLELTKAVQPHEIQDQYLDNMELERERGITIKLQSALINYTYPKDGKTYKLNLIDTPGHIDFNHEARRSIAACEGALLVVDGTKGIQAQTVTTSMIAIEKGLKLIPIVNKIDVEFCDYDATASDLKSLFNFTEDEILMASAKEGFGITDILDAVVERVPPPKIDTEKPFRALVFDSQYDPHRGVVSYVRVVDGSVKKLDEVVFLGHELEAKVTAVGVMMPDLRERETLRWGQRILPDTACRSGEVGWFCCNTKDPSRVAVGDTVVLKAAAKSGDVEPIVAFEAAKPSVFAGLYPCDGTDYLQLSAALDKLKLNDHSLVFEASESSIAGHGFMCGFNGLLHLDVTVQRLQREHDVGVVVTSPSVPYRCHLKNGKQVVVSDAAHWPDDGLVKLAEEPWTNVTVRVPGDCQRKVMSLLHQMRAEFKTKNEFAGGKSVVLEYAVPMIEIISTFFDNLKSITNGFGSFDYEGAFYRAIDLCKIRVIINGEEAPGLAMIVAKDKAYDSGKLLVETLREVIPPKQFKIHLQAAIGKRVIASVSIPAMRKNVTERCSGGDPSRKKKLLDNQAKGKKFMAEVGNVSIPIDAYKAVLKALR</sequence>
<dbReference type="GO" id="GO:0005525">
    <property type="term" value="F:GTP binding"/>
    <property type="evidence" value="ECO:0007669"/>
    <property type="project" value="UniProtKB-UniRule"/>
</dbReference>
<dbReference type="PANTHER" id="PTHR43512:SF4">
    <property type="entry name" value="TRANSLATION FACTOR GUF1 HOMOLOG, CHLOROPLASTIC"/>
    <property type="match status" value="1"/>
</dbReference>
<dbReference type="PRINTS" id="PR00315">
    <property type="entry name" value="ELONGATNFCT"/>
</dbReference>
<dbReference type="PANTHER" id="PTHR43512">
    <property type="entry name" value="TRANSLATION FACTOR GUF1-RELATED"/>
    <property type="match status" value="1"/>
</dbReference>
<dbReference type="KEGG" id="bbig:BBBOND_0404200"/>
<evidence type="ECO:0000256" key="9">
    <source>
        <dbReference type="SAM" id="SignalP"/>
    </source>
</evidence>
<dbReference type="EMBL" id="LK391711">
    <property type="protein sequence ID" value="CDR97932.1"/>
    <property type="molecule type" value="Genomic_DNA"/>
</dbReference>
<keyword evidence="8" id="KW-0472">Membrane</keyword>
<keyword evidence="5 8" id="KW-0648">Protein biosynthesis</keyword>
<evidence type="ECO:0000256" key="5">
    <source>
        <dbReference type="ARBA" id="ARBA00022917"/>
    </source>
</evidence>
<dbReference type="InterPro" id="IPR000795">
    <property type="entry name" value="T_Tr_GTP-bd_dom"/>
</dbReference>
<keyword evidence="9" id="KW-0732">Signal</keyword>
<dbReference type="InterPro" id="IPR038363">
    <property type="entry name" value="LepA_C_sf"/>
</dbReference>
<dbReference type="GO" id="GO:0006412">
    <property type="term" value="P:translation"/>
    <property type="evidence" value="ECO:0007669"/>
    <property type="project" value="UniProtKB-KW"/>
</dbReference>
<comment type="function">
    <text evidence="8">Promotes mitochondrial protein synthesis. May act as a fidelity factor of the translation reaction, by catalyzing a one-codon backward translocation of tRNAs on improperly translocated ribosomes. Binds to mitochondrial ribosomes in a GTP-dependent manner.</text>
</comment>
<dbReference type="InterPro" id="IPR000640">
    <property type="entry name" value="EFG_V-like"/>
</dbReference>
<dbReference type="GO" id="GO:0005759">
    <property type="term" value="C:mitochondrial matrix"/>
    <property type="evidence" value="ECO:0007669"/>
    <property type="project" value="UniProtKB-UniRule"/>
</dbReference>
<feature type="binding site" evidence="8">
    <location>
        <begin position="239"/>
        <end position="242"/>
    </location>
    <ligand>
        <name>GTP</name>
        <dbReference type="ChEBI" id="CHEBI:37565"/>
    </ligand>
</feature>
<dbReference type="Gene3D" id="3.30.70.870">
    <property type="entry name" value="Elongation Factor G (Translational Gtpase), domain 3"/>
    <property type="match status" value="1"/>
</dbReference>
<comment type="catalytic activity">
    <reaction evidence="8">
        <text>GTP + H2O = GDP + phosphate + H(+)</text>
        <dbReference type="Rhea" id="RHEA:19669"/>
        <dbReference type="ChEBI" id="CHEBI:15377"/>
        <dbReference type="ChEBI" id="CHEBI:15378"/>
        <dbReference type="ChEBI" id="CHEBI:37565"/>
        <dbReference type="ChEBI" id="CHEBI:43474"/>
        <dbReference type="ChEBI" id="CHEBI:58189"/>
        <dbReference type="EC" id="3.6.5.n1"/>
    </reaction>
</comment>
<evidence type="ECO:0000256" key="7">
    <source>
        <dbReference type="ARBA" id="ARBA00023134"/>
    </source>
</evidence>
<feature type="binding site" evidence="8">
    <location>
        <begin position="118"/>
        <end position="125"/>
    </location>
    <ligand>
        <name>GTP</name>
        <dbReference type="ChEBI" id="CHEBI:37565"/>
    </ligand>
</feature>
<accession>A0A061DCQ1</accession>
<keyword evidence="4 8" id="KW-0378">Hydrolase</keyword>
<comment type="subcellular location">
    <subcellularLocation>
        <location evidence="8">Mitochondrion inner membrane</location>
        <topology evidence="8">Peripheral membrane protein</topology>
        <orientation evidence="8">Matrix side</orientation>
    </subcellularLocation>
</comment>
<dbReference type="InterPro" id="IPR027417">
    <property type="entry name" value="P-loop_NTPase"/>
</dbReference>
<reference evidence="12" key="1">
    <citation type="journal article" date="2014" name="Nucleic Acids Res.">
        <title>The evolutionary dynamics of variant antigen genes in Babesia reveal a history of genomic innovation underlying host-parasite interaction.</title>
        <authorList>
            <person name="Jackson A.P."/>
            <person name="Otto T.D."/>
            <person name="Darby A."/>
            <person name="Ramaprasad A."/>
            <person name="Xia D."/>
            <person name="Echaide I.E."/>
            <person name="Farber M."/>
            <person name="Gahlot S."/>
            <person name="Gamble J."/>
            <person name="Gupta D."/>
            <person name="Gupta Y."/>
            <person name="Jackson L."/>
            <person name="Malandrin L."/>
            <person name="Malas T.B."/>
            <person name="Moussa E."/>
            <person name="Nair M."/>
            <person name="Reid A.J."/>
            <person name="Sanders M."/>
            <person name="Sharma J."/>
            <person name="Tracey A."/>
            <person name="Quail M.A."/>
            <person name="Weir W."/>
            <person name="Wastling J.M."/>
            <person name="Hall N."/>
            <person name="Willadsen P."/>
            <person name="Lingelbach K."/>
            <person name="Shiels B."/>
            <person name="Tait A."/>
            <person name="Berriman M."/>
            <person name="Allred D.R."/>
            <person name="Pain A."/>
        </authorList>
    </citation>
    <scope>NUCLEOTIDE SEQUENCE [LARGE SCALE GENOMIC DNA]</scope>
    <source>
        <strain evidence="12">Bond</strain>
    </source>
</reference>
<keyword evidence="7 8" id="KW-0342">GTP-binding</keyword>
<dbReference type="InterPro" id="IPR031157">
    <property type="entry name" value="G_TR_CS"/>
</dbReference>
<dbReference type="STRING" id="5866.A0A061DCQ1"/>
<dbReference type="InterPro" id="IPR009000">
    <property type="entry name" value="Transl_B-barrel_sf"/>
</dbReference>
<dbReference type="Gene3D" id="3.40.50.300">
    <property type="entry name" value="P-loop containing nucleotide triphosphate hydrolases"/>
    <property type="match status" value="1"/>
</dbReference>
<dbReference type="SUPFAM" id="SSF52540">
    <property type="entry name" value="P-loop containing nucleoside triphosphate hydrolases"/>
    <property type="match status" value="1"/>
</dbReference>
<evidence type="ECO:0000256" key="3">
    <source>
        <dbReference type="ARBA" id="ARBA00022792"/>
    </source>
</evidence>
<dbReference type="SUPFAM" id="SSF54980">
    <property type="entry name" value="EF-G C-terminal domain-like"/>
    <property type="match status" value="2"/>
</dbReference>
<dbReference type="HAMAP" id="MF_00071">
    <property type="entry name" value="LepA"/>
    <property type="match status" value="1"/>
</dbReference>
<dbReference type="Gene3D" id="2.40.30.10">
    <property type="entry name" value="Translation factors"/>
    <property type="match status" value="1"/>
</dbReference>
<keyword evidence="2 8" id="KW-0547">Nucleotide-binding</keyword>
<dbReference type="Pfam" id="PF06421">
    <property type="entry name" value="LepA_C"/>
    <property type="match status" value="1"/>
</dbReference>
<comment type="similarity">
    <text evidence="8">Belongs to the GTP-binding elongation factor family. LepA subfamily.</text>
</comment>
<dbReference type="Proteomes" id="UP000033188">
    <property type="component" value="Chromosome 5"/>
</dbReference>
<dbReference type="InterPro" id="IPR035647">
    <property type="entry name" value="EFG_III/V"/>
</dbReference>
<dbReference type="OMA" id="EYSFVGY"/>
<evidence type="ECO:0000256" key="6">
    <source>
        <dbReference type="ARBA" id="ARBA00023128"/>
    </source>
</evidence>
<dbReference type="NCBIfam" id="TIGR00231">
    <property type="entry name" value="small_GTP"/>
    <property type="match status" value="1"/>
</dbReference>
<dbReference type="Gene3D" id="3.30.70.240">
    <property type="match status" value="1"/>
</dbReference>
<dbReference type="Pfam" id="PF22042">
    <property type="entry name" value="EF-G_D2"/>
    <property type="match status" value="1"/>
</dbReference>
<dbReference type="GO" id="GO:0045727">
    <property type="term" value="P:positive regulation of translation"/>
    <property type="evidence" value="ECO:0007669"/>
    <property type="project" value="UniProtKB-UniRule"/>
</dbReference>
<dbReference type="InterPro" id="IPR013842">
    <property type="entry name" value="LepA_CTD"/>
</dbReference>
<dbReference type="Pfam" id="PF00679">
    <property type="entry name" value="EFG_C"/>
    <property type="match status" value="1"/>
</dbReference>
<dbReference type="RefSeq" id="XP_012770118.1">
    <property type="nucleotide sequence ID" value="XM_012914664.1"/>
</dbReference>
<dbReference type="InterPro" id="IPR005225">
    <property type="entry name" value="Small_GTP-bd"/>
</dbReference>
<feature type="signal peptide" evidence="9">
    <location>
        <begin position="1"/>
        <end position="20"/>
    </location>
</feature>
<comment type="similarity">
    <text evidence="1">Belongs to the TRAFAC class translation factor GTPase superfamily. Classic translation factor GTPase family. LepA subfamily.</text>
</comment>
<dbReference type="PROSITE" id="PS51722">
    <property type="entry name" value="G_TR_2"/>
    <property type="match status" value="1"/>
</dbReference>
<gene>
    <name evidence="11" type="ORF">BBBOND_0404200</name>
</gene>
<dbReference type="SUPFAM" id="SSF50447">
    <property type="entry name" value="Translation proteins"/>
    <property type="match status" value="1"/>
</dbReference>
<dbReference type="GO" id="GO:0005743">
    <property type="term" value="C:mitochondrial inner membrane"/>
    <property type="evidence" value="ECO:0007669"/>
    <property type="project" value="UniProtKB-SubCell"/>
</dbReference>
<dbReference type="GeneID" id="24566473"/>
<dbReference type="Gene3D" id="3.30.70.2570">
    <property type="entry name" value="Elongation factor 4, C-terminal domain"/>
    <property type="match status" value="1"/>
</dbReference>
<evidence type="ECO:0000256" key="1">
    <source>
        <dbReference type="ARBA" id="ARBA00005454"/>
    </source>
</evidence>
<proteinExistence type="inferred from homology"/>
<dbReference type="AlphaFoldDB" id="A0A061DCQ1"/>
<dbReference type="NCBIfam" id="TIGR01393">
    <property type="entry name" value="lepA"/>
    <property type="match status" value="1"/>
</dbReference>
<dbReference type="EC" id="3.6.5.n1" evidence="8"/>
<keyword evidence="3 8" id="KW-0999">Mitochondrion inner membrane</keyword>
<dbReference type="GO" id="GO:0003924">
    <property type="term" value="F:GTPase activity"/>
    <property type="evidence" value="ECO:0007669"/>
    <property type="project" value="UniProtKB-UniRule"/>
</dbReference>
<evidence type="ECO:0000256" key="2">
    <source>
        <dbReference type="ARBA" id="ARBA00022741"/>
    </source>
</evidence>
<evidence type="ECO:0000313" key="12">
    <source>
        <dbReference type="Proteomes" id="UP000033188"/>
    </source>
</evidence>
<dbReference type="VEuPathDB" id="PiroplasmaDB:BBBOND_0404200"/>